<protein>
    <submittedName>
        <fullName evidence="1">Uncharacterized protein</fullName>
    </submittedName>
</protein>
<dbReference type="AlphaFoldDB" id="A0A8T0GJ48"/>
<evidence type="ECO:0000313" key="1">
    <source>
        <dbReference type="EMBL" id="KAG0559491.1"/>
    </source>
</evidence>
<evidence type="ECO:0000313" key="2">
    <source>
        <dbReference type="Proteomes" id="UP000822688"/>
    </source>
</evidence>
<gene>
    <name evidence="1" type="ORF">KC19_10G109000</name>
</gene>
<organism evidence="1 2">
    <name type="scientific">Ceratodon purpureus</name>
    <name type="common">Fire moss</name>
    <name type="synonym">Dicranum purpureum</name>
    <dbReference type="NCBI Taxonomy" id="3225"/>
    <lineage>
        <taxon>Eukaryota</taxon>
        <taxon>Viridiplantae</taxon>
        <taxon>Streptophyta</taxon>
        <taxon>Embryophyta</taxon>
        <taxon>Bryophyta</taxon>
        <taxon>Bryophytina</taxon>
        <taxon>Bryopsida</taxon>
        <taxon>Dicranidae</taxon>
        <taxon>Pseudoditrichales</taxon>
        <taxon>Ditrichaceae</taxon>
        <taxon>Ceratodon</taxon>
    </lineage>
</organism>
<name>A0A8T0GJ48_CERPU</name>
<accession>A0A8T0GJ48</accession>
<dbReference type="EMBL" id="CM026431">
    <property type="protein sequence ID" value="KAG0559491.1"/>
    <property type="molecule type" value="Genomic_DNA"/>
</dbReference>
<sequence length="68" mass="7718">MDHLAYSTSAKVVELKWSVRHTKSANRMPAIDFSEIMEFCSVWRRGPGYIPHVGCRSQYADSTGKTII</sequence>
<keyword evidence="2" id="KW-1185">Reference proteome</keyword>
<reference evidence="1" key="1">
    <citation type="submission" date="2020-06" db="EMBL/GenBank/DDBJ databases">
        <title>WGS assembly of Ceratodon purpureus strain R40.</title>
        <authorList>
            <person name="Carey S.B."/>
            <person name="Jenkins J."/>
            <person name="Shu S."/>
            <person name="Lovell J.T."/>
            <person name="Sreedasyam A."/>
            <person name="Maumus F."/>
            <person name="Tiley G.P."/>
            <person name="Fernandez-Pozo N."/>
            <person name="Barry K."/>
            <person name="Chen C."/>
            <person name="Wang M."/>
            <person name="Lipzen A."/>
            <person name="Daum C."/>
            <person name="Saski C.A."/>
            <person name="Payton A.C."/>
            <person name="Mcbreen J.C."/>
            <person name="Conrad R.E."/>
            <person name="Kollar L.M."/>
            <person name="Olsson S."/>
            <person name="Huttunen S."/>
            <person name="Landis J.B."/>
            <person name="Wickett N.J."/>
            <person name="Johnson M.G."/>
            <person name="Rensing S.A."/>
            <person name="Grimwood J."/>
            <person name="Schmutz J."/>
            <person name="Mcdaniel S.F."/>
        </authorList>
    </citation>
    <scope>NUCLEOTIDE SEQUENCE</scope>
    <source>
        <strain evidence="1">R40</strain>
    </source>
</reference>
<comment type="caution">
    <text evidence="1">The sequence shown here is derived from an EMBL/GenBank/DDBJ whole genome shotgun (WGS) entry which is preliminary data.</text>
</comment>
<dbReference type="Proteomes" id="UP000822688">
    <property type="component" value="Chromosome 10"/>
</dbReference>
<proteinExistence type="predicted"/>